<evidence type="ECO:0000256" key="5">
    <source>
        <dbReference type="ARBA" id="ARBA00022927"/>
    </source>
</evidence>
<dbReference type="GO" id="GO:0007030">
    <property type="term" value="P:Golgi organization"/>
    <property type="evidence" value="ECO:0007669"/>
    <property type="project" value="TreeGrafter"/>
</dbReference>
<organism evidence="10 11">
    <name type="scientific">Ciona savignyi</name>
    <name type="common">Pacific transparent sea squirt</name>
    <dbReference type="NCBI Taxonomy" id="51511"/>
    <lineage>
        <taxon>Eukaryota</taxon>
        <taxon>Metazoa</taxon>
        <taxon>Chordata</taxon>
        <taxon>Tunicata</taxon>
        <taxon>Ascidiacea</taxon>
        <taxon>Phlebobranchia</taxon>
        <taxon>Cionidae</taxon>
        <taxon>Ciona</taxon>
    </lineage>
</organism>
<dbReference type="GO" id="GO:0006886">
    <property type="term" value="P:intracellular protein transport"/>
    <property type="evidence" value="ECO:0007669"/>
    <property type="project" value="InterPro"/>
</dbReference>
<evidence type="ECO:0000256" key="9">
    <source>
        <dbReference type="SAM" id="Coils"/>
    </source>
</evidence>
<evidence type="ECO:0000256" key="3">
    <source>
        <dbReference type="ARBA" id="ARBA00020984"/>
    </source>
</evidence>
<evidence type="ECO:0000256" key="6">
    <source>
        <dbReference type="ARBA" id="ARBA00023034"/>
    </source>
</evidence>
<dbReference type="Proteomes" id="UP000007875">
    <property type="component" value="Unassembled WGS sequence"/>
</dbReference>
<dbReference type="GO" id="GO:0006890">
    <property type="term" value="P:retrograde vesicle-mediated transport, Golgi to endoplasmic reticulum"/>
    <property type="evidence" value="ECO:0007669"/>
    <property type="project" value="TreeGrafter"/>
</dbReference>
<dbReference type="HOGENOM" id="CLU_907738_0_0_1"/>
<dbReference type="AlphaFoldDB" id="H2YTE5"/>
<keyword evidence="9" id="KW-0175">Coiled coil</keyword>
<dbReference type="STRING" id="51511.ENSCSAVP00000008605"/>
<comment type="similarity">
    <text evidence="2">Belongs to the COG7 family.</text>
</comment>
<dbReference type="InParanoid" id="H2YTE5"/>
<protein>
    <recommendedName>
        <fullName evidence="3">Conserved oligomeric Golgi complex subunit 7</fullName>
    </recommendedName>
    <alternativeName>
        <fullName evidence="8">Component of oligomeric Golgi complex 7</fullName>
    </alternativeName>
</protein>
<feature type="coiled-coil region" evidence="9">
    <location>
        <begin position="21"/>
        <end position="73"/>
    </location>
</feature>
<name>H2YTE5_CIOSA</name>
<comment type="subcellular location">
    <subcellularLocation>
        <location evidence="1">Golgi apparatus membrane</location>
        <topology evidence="1">Peripheral membrane protein</topology>
    </subcellularLocation>
</comment>
<keyword evidence="6" id="KW-0333">Golgi apparatus</keyword>
<dbReference type="PANTHER" id="PTHR21443:SF0">
    <property type="entry name" value="CONSERVED OLIGOMERIC GOLGI COMPLEX SUBUNIT 7"/>
    <property type="match status" value="1"/>
</dbReference>
<dbReference type="Pfam" id="PF10191">
    <property type="entry name" value="COG7"/>
    <property type="match status" value="1"/>
</dbReference>
<evidence type="ECO:0000313" key="10">
    <source>
        <dbReference type="Ensembl" id="ENSCSAVP00000008605.1"/>
    </source>
</evidence>
<proteinExistence type="inferred from homology"/>
<keyword evidence="11" id="KW-1185">Reference proteome</keyword>
<evidence type="ECO:0000256" key="7">
    <source>
        <dbReference type="ARBA" id="ARBA00023136"/>
    </source>
</evidence>
<dbReference type="InterPro" id="IPR019335">
    <property type="entry name" value="COG7"/>
</dbReference>
<evidence type="ECO:0000256" key="2">
    <source>
        <dbReference type="ARBA" id="ARBA00005831"/>
    </source>
</evidence>
<sequence>MVYFVRKRMNNAEKHIQPPLVTKLQRYIQEVNRSIEEISQQAVSNLPRVLRDVETLKKEAAFLWQQMQQVKEEIRSVEQSTSHSMEVLVQIDNIRSRVEQASAALKEADNWSSLAAAIEDIFRSGDIEAVASQLQSMHASLVVLKNSPDYDDKVLHLEALKNRLETTVSPSVVSAFMNHSTTEAKKYHTIFKNLDRLTELRNYYLKCHRARVSSKWQEIVSGEIDSAKPGTDSSDISLLSEFYELLLSVWHAEVQWCSVVFGKEESLAIIAQLLLEVTLSVEYGPNTMINNSVTGTSVEKLDTLQQM</sequence>
<evidence type="ECO:0000256" key="1">
    <source>
        <dbReference type="ARBA" id="ARBA00004395"/>
    </source>
</evidence>
<keyword evidence="5" id="KW-0653">Protein transport</keyword>
<dbReference type="GeneTree" id="ENSGT00390000001260"/>
<dbReference type="eggNOG" id="KOG4182">
    <property type="taxonomic scope" value="Eukaryota"/>
</dbReference>
<accession>H2YTE5</accession>
<dbReference type="Ensembl" id="ENSCSAVT00000008715.1">
    <property type="protein sequence ID" value="ENSCSAVP00000008605.1"/>
    <property type="gene ID" value="ENSCSAVG00000005119.1"/>
</dbReference>
<evidence type="ECO:0000256" key="4">
    <source>
        <dbReference type="ARBA" id="ARBA00022448"/>
    </source>
</evidence>
<dbReference type="PANTHER" id="PTHR21443">
    <property type="entry name" value="CONSERVED OLIGOMERIC GOLGI COMPLEX COMPONENT 7"/>
    <property type="match status" value="1"/>
</dbReference>
<keyword evidence="7" id="KW-0472">Membrane</keyword>
<dbReference type="GO" id="GO:0017119">
    <property type="term" value="C:Golgi transport complex"/>
    <property type="evidence" value="ECO:0007669"/>
    <property type="project" value="InterPro"/>
</dbReference>
<reference evidence="11" key="1">
    <citation type="submission" date="2003-08" db="EMBL/GenBank/DDBJ databases">
        <authorList>
            <person name="Birren B."/>
            <person name="Nusbaum C."/>
            <person name="Abebe A."/>
            <person name="Abouelleil A."/>
            <person name="Adekoya E."/>
            <person name="Ait-zahra M."/>
            <person name="Allen N."/>
            <person name="Allen T."/>
            <person name="An P."/>
            <person name="Anderson M."/>
            <person name="Anderson S."/>
            <person name="Arachchi H."/>
            <person name="Armbruster J."/>
            <person name="Bachantsang P."/>
            <person name="Baldwin J."/>
            <person name="Barry A."/>
            <person name="Bayul T."/>
            <person name="Blitshsteyn B."/>
            <person name="Bloom T."/>
            <person name="Blye J."/>
            <person name="Boguslavskiy L."/>
            <person name="Borowsky M."/>
            <person name="Boukhgalter B."/>
            <person name="Brunache A."/>
            <person name="Butler J."/>
            <person name="Calixte N."/>
            <person name="Calvo S."/>
            <person name="Camarata J."/>
            <person name="Campo K."/>
            <person name="Chang J."/>
            <person name="Cheshatsang Y."/>
            <person name="Citroen M."/>
            <person name="Collymore A."/>
            <person name="Considine T."/>
            <person name="Cook A."/>
            <person name="Cooke P."/>
            <person name="Corum B."/>
            <person name="Cuomo C."/>
            <person name="David R."/>
            <person name="Dawoe T."/>
            <person name="Degray S."/>
            <person name="Dodge S."/>
            <person name="Dooley K."/>
            <person name="Dorje P."/>
            <person name="Dorjee K."/>
            <person name="Dorris L."/>
            <person name="Duffey N."/>
            <person name="Dupes A."/>
            <person name="Elkins T."/>
            <person name="Engels R."/>
            <person name="Erickson J."/>
            <person name="Farina A."/>
            <person name="Faro S."/>
            <person name="Ferreira P."/>
            <person name="Fischer H."/>
            <person name="Fitzgerald M."/>
            <person name="Foley K."/>
            <person name="Gage D."/>
            <person name="Galagan J."/>
            <person name="Gearin G."/>
            <person name="Gnerre S."/>
            <person name="Gnirke A."/>
            <person name="Goyette A."/>
            <person name="Graham J."/>
            <person name="Grandbois E."/>
            <person name="Gyaltsen K."/>
            <person name="Hafez N."/>
            <person name="Hagopian D."/>
            <person name="Hagos B."/>
            <person name="Hall J."/>
            <person name="Hatcher B."/>
            <person name="Heller A."/>
            <person name="Higgins H."/>
            <person name="Honan T."/>
            <person name="Horn A."/>
            <person name="Houde N."/>
            <person name="Hughes L."/>
            <person name="Hulme W."/>
            <person name="Husby E."/>
            <person name="Iliev I."/>
            <person name="Jaffe D."/>
            <person name="Jones C."/>
            <person name="Kamal M."/>
            <person name="Kamat A."/>
            <person name="Kamvysselis M."/>
            <person name="Karlsson E."/>
            <person name="Kells C."/>
            <person name="Kieu A."/>
            <person name="Kisner P."/>
            <person name="Kodira C."/>
            <person name="Kulbokas E."/>
            <person name="Labutti K."/>
            <person name="Lama D."/>
            <person name="Landers T."/>
            <person name="Leger J."/>
            <person name="Levine S."/>
            <person name="Lewis D."/>
            <person name="Lewis T."/>
            <person name="Lindblad-toh K."/>
            <person name="Liu X."/>
            <person name="Lokyitsang T."/>
            <person name="Lokyitsang Y."/>
            <person name="Lucien O."/>
            <person name="Lui A."/>
            <person name="Ma L.J."/>
            <person name="Mabbitt R."/>
            <person name="Macdonald J."/>
            <person name="Maclean C."/>
            <person name="Major J."/>
            <person name="Manning J."/>
            <person name="Marabella R."/>
            <person name="Maru K."/>
            <person name="Matthews C."/>
            <person name="Mauceli E."/>
            <person name="Mccarthy M."/>
            <person name="Mcdonough S."/>
            <person name="Mcghee T."/>
            <person name="Meldrim J."/>
            <person name="Meneus L."/>
            <person name="Mesirov J."/>
            <person name="Mihalev A."/>
            <person name="Mihova T."/>
            <person name="Mikkelsen T."/>
            <person name="Mlenga V."/>
            <person name="Moru K."/>
            <person name="Mozes J."/>
            <person name="Mulrain L."/>
            <person name="Munson G."/>
            <person name="Naylor J."/>
            <person name="Newes C."/>
            <person name="Nguyen C."/>
            <person name="Nguyen N."/>
            <person name="Nguyen T."/>
            <person name="Nicol R."/>
            <person name="Nielsen C."/>
            <person name="Nizzari M."/>
            <person name="Norbu C."/>
            <person name="Norbu N."/>
            <person name="O'donnell P."/>
            <person name="Okoawo O."/>
            <person name="O'leary S."/>
            <person name="Omotosho B."/>
            <person name="O'neill K."/>
            <person name="Osman S."/>
            <person name="Parker S."/>
            <person name="Perrin D."/>
            <person name="Phunkhang P."/>
            <person name="Piqani B."/>
            <person name="Purcell S."/>
            <person name="Rachupka T."/>
            <person name="Ramasamy U."/>
            <person name="Rameau R."/>
            <person name="Ray V."/>
            <person name="Raymond C."/>
            <person name="Retta R."/>
            <person name="Richardson S."/>
            <person name="Rise C."/>
            <person name="Rodriguez J."/>
            <person name="Rogers J."/>
            <person name="Rogov P."/>
            <person name="Rutman M."/>
            <person name="Schupbach R."/>
            <person name="Seaman C."/>
            <person name="Settipalli S."/>
            <person name="Sharpe T."/>
            <person name="Sheridan J."/>
            <person name="Sherpa N."/>
            <person name="Shi J."/>
            <person name="Smirnov S."/>
            <person name="Smith C."/>
            <person name="Sougnez C."/>
            <person name="Spencer B."/>
            <person name="Stalker J."/>
            <person name="Stange-thomann N."/>
            <person name="Stavropoulos S."/>
            <person name="Stetson K."/>
            <person name="Stone C."/>
            <person name="Stone S."/>
            <person name="Stubbs M."/>
            <person name="Talamas J."/>
            <person name="Tchuinga P."/>
            <person name="Tenzing P."/>
            <person name="Tesfaye S."/>
            <person name="Theodore J."/>
            <person name="Thoulutsang Y."/>
            <person name="Topham K."/>
            <person name="Towey S."/>
            <person name="Tsamla T."/>
            <person name="Tsomo N."/>
            <person name="Vallee D."/>
            <person name="Vassiliev H."/>
            <person name="Venkataraman V."/>
            <person name="Vinson J."/>
            <person name="Vo A."/>
            <person name="Wade C."/>
            <person name="Wang S."/>
            <person name="Wangchuk T."/>
            <person name="Wangdi T."/>
            <person name="Whittaker C."/>
            <person name="Wilkinson J."/>
            <person name="Wu Y."/>
            <person name="Wyman D."/>
            <person name="Yadav S."/>
            <person name="Yang S."/>
            <person name="Yang X."/>
            <person name="Yeager S."/>
            <person name="Yee E."/>
            <person name="Young G."/>
            <person name="Zainoun J."/>
            <person name="Zembeck L."/>
            <person name="Zimmer A."/>
            <person name="Zody M."/>
            <person name="Lander E."/>
        </authorList>
    </citation>
    <scope>NUCLEOTIDE SEQUENCE [LARGE SCALE GENOMIC DNA]</scope>
</reference>
<reference evidence="10" key="2">
    <citation type="submission" date="2025-08" db="UniProtKB">
        <authorList>
            <consortium name="Ensembl"/>
        </authorList>
    </citation>
    <scope>IDENTIFICATION</scope>
</reference>
<evidence type="ECO:0000313" key="11">
    <source>
        <dbReference type="Proteomes" id="UP000007875"/>
    </source>
</evidence>
<dbReference type="GO" id="GO:0000139">
    <property type="term" value="C:Golgi membrane"/>
    <property type="evidence" value="ECO:0007669"/>
    <property type="project" value="UniProtKB-SubCell"/>
</dbReference>
<reference evidence="10" key="3">
    <citation type="submission" date="2025-09" db="UniProtKB">
        <authorList>
            <consortium name="Ensembl"/>
        </authorList>
    </citation>
    <scope>IDENTIFICATION</scope>
</reference>
<keyword evidence="4" id="KW-0813">Transport</keyword>
<dbReference type="OMA" id="HNTIDAQ"/>
<evidence type="ECO:0000256" key="8">
    <source>
        <dbReference type="ARBA" id="ARBA00031345"/>
    </source>
</evidence>